<feature type="chain" id="PRO_5011990313" evidence="1">
    <location>
        <begin position="22"/>
        <end position="686"/>
    </location>
</feature>
<dbReference type="PANTHER" id="PTHR11051">
    <property type="entry name" value="GLYCOSYL HYDROLASE-RELATED"/>
    <property type="match status" value="1"/>
</dbReference>
<dbReference type="InterPro" id="IPR037018">
    <property type="entry name" value="GH65_N"/>
</dbReference>
<dbReference type="GO" id="GO:0033831">
    <property type="term" value="F:kojibiose phosphorylase activity"/>
    <property type="evidence" value="ECO:0007669"/>
    <property type="project" value="UniProtKB-EC"/>
</dbReference>
<dbReference type="PANTHER" id="PTHR11051:SF8">
    <property type="entry name" value="PROTEIN-GLUCOSYLGALACTOSYLHYDROXYLYSINE GLUCOSIDASE"/>
    <property type="match status" value="1"/>
</dbReference>
<dbReference type="EMBL" id="FLUL01000001">
    <property type="protein sequence ID" value="SBV93723.1"/>
    <property type="molecule type" value="Genomic_DNA"/>
</dbReference>
<dbReference type="InterPro" id="IPR008928">
    <property type="entry name" value="6-hairpin_glycosidase_sf"/>
</dbReference>
<evidence type="ECO:0000259" key="3">
    <source>
        <dbReference type="Pfam" id="PF03636"/>
    </source>
</evidence>
<dbReference type="SUPFAM" id="SSF48208">
    <property type="entry name" value="Six-hairpin glycosidases"/>
    <property type="match status" value="1"/>
</dbReference>
<dbReference type="Pfam" id="PF03636">
    <property type="entry name" value="Glyco_hydro_65N"/>
    <property type="match status" value="1"/>
</dbReference>
<evidence type="ECO:0000259" key="2">
    <source>
        <dbReference type="Pfam" id="PF03632"/>
    </source>
</evidence>
<gene>
    <name evidence="4" type="ORF">KL86DYS2_10593</name>
</gene>
<sequence>MKIIKILFILFFMGLPFQKMKAQDAWVISTKNPSASEYYGITAANGVIGIVSSPEPLKIKEVVLAGVYDMFGRGRVSNFLPSFNLLNMQLMIGEEKIDARNISNMEQSLDMRYGMFHASFDYKDELRVEYTYCALRHLPYSVLLDMKLTAKKNINLTCSNMMETPSSLRDGQQYYNEIDRPHALLQLLTSVAKSPTGNVTMAASNSFIFNEPHGSQPKVVHEMQDNNMHLAKFKRNMKAGESYTFSVVGSVISSVQYADPLNQAERLTIYAKLEGKDRLVNGHKKAWDKLWESDIEIEGDPQAQQDVRSMLYHMYAFNRENTDYSPSPMGLSGLGYNGHVFWDTELWMYPAMLLLHPEMARSMVEYRYNRLEAAKKNAFTYGYKGAMYPWESADTGVEETPVWALTGPFEHHITACVAIATWNYYLVTGDKQWLKEKGWPILQSTAEFWCSRVEKNGKGEYEIKNVVAADEWAENVDNNAFTNAAAKVNLEYATKCARLLGMAPPAEWTEIASNIPIRQLANGVTSEHDTYKGEPIKQADVNLLAFPLKVITDKNQIKKDLEYYEVRIPEKETPAMTQAVFSLLYSRLGDAKKSYHFFKDAYEPNLLPPFRVIAETKGGTNPYFITGAGGVLQTVLMGYGGLDIQSGGGITQIETTMPAHWKSLTIKGIGIDKKTYIISVPLKLGH</sequence>
<name>A0A212J2M3_9BACT</name>
<reference evidence="4" key="1">
    <citation type="submission" date="2016-04" db="EMBL/GenBank/DDBJ databases">
        <authorList>
            <person name="Evans L.H."/>
            <person name="Alamgir A."/>
            <person name="Owens N."/>
            <person name="Weber N.D."/>
            <person name="Virtaneva K."/>
            <person name="Barbian K."/>
            <person name="Babar A."/>
            <person name="Rosenke K."/>
        </authorList>
    </citation>
    <scope>NUCLEOTIDE SEQUENCE</scope>
    <source>
        <strain evidence="4">86-2</strain>
    </source>
</reference>
<dbReference type="Gene3D" id="2.70.98.40">
    <property type="entry name" value="Glycoside hydrolase, family 65, N-terminal domain"/>
    <property type="match status" value="1"/>
</dbReference>
<evidence type="ECO:0000256" key="1">
    <source>
        <dbReference type="SAM" id="SignalP"/>
    </source>
</evidence>
<dbReference type="InterPro" id="IPR011013">
    <property type="entry name" value="Gal_mutarotase_sf_dom"/>
</dbReference>
<dbReference type="InterPro" id="IPR012341">
    <property type="entry name" value="6hp_glycosidase-like_sf"/>
</dbReference>
<dbReference type="GO" id="GO:0004553">
    <property type="term" value="F:hydrolase activity, hydrolyzing O-glycosyl compounds"/>
    <property type="evidence" value="ECO:0007669"/>
    <property type="project" value="TreeGrafter"/>
</dbReference>
<dbReference type="InterPro" id="IPR005196">
    <property type="entry name" value="Glyco_hydro_65_N"/>
</dbReference>
<feature type="domain" description="Glycoside hydrolase family 65 N-terminal" evidence="3">
    <location>
        <begin position="42"/>
        <end position="253"/>
    </location>
</feature>
<evidence type="ECO:0000313" key="4">
    <source>
        <dbReference type="EMBL" id="SBV93723.1"/>
    </source>
</evidence>
<dbReference type="Pfam" id="PF03632">
    <property type="entry name" value="Glyco_hydro_65m"/>
    <property type="match status" value="1"/>
</dbReference>
<keyword evidence="4" id="KW-0328">Glycosyltransferase</keyword>
<dbReference type="RefSeq" id="WP_296946984.1">
    <property type="nucleotide sequence ID" value="NZ_LT599021.1"/>
</dbReference>
<dbReference type="InterPro" id="IPR005195">
    <property type="entry name" value="Glyco_hydro_65_M"/>
</dbReference>
<proteinExistence type="predicted"/>
<feature type="signal peptide" evidence="1">
    <location>
        <begin position="1"/>
        <end position="21"/>
    </location>
</feature>
<organism evidence="4">
    <name type="scientific">uncultured Dysgonomonas sp</name>
    <dbReference type="NCBI Taxonomy" id="206096"/>
    <lineage>
        <taxon>Bacteria</taxon>
        <taxon>Pseudomonadati</taxon>
        <taxon>Bacteroidota</taxon>
        <taxon>Bacteroidia</taxon>
        <taxon>Bacteroidales</taxon>
        <taxon>Dysgonomonadaceae</taxon>
        <taxon>Dysgonomonas</taxon>
        <taxon>environmental samples</taxon>
    </lineage>
</organism>
<dbReference type="Gene3D" id="1.50.10.10">
    <property type="match status" value="1"/>
</dbReference>
<protein>
    <submittedName>
        <fullName evidence="4">Kojibiose phosphorylase</fullName>
        <ecNumber evidence="4">2.4.1.230</ecNumber>
    </submittedName>
</protein>
<accession>A0A212J2M3</accession>
<dbReference type="AlphaFoldDB" id="A0A212J2M3"/>
<feature type="domain" description="Glycoside hydrolase family 65 central catalytic" evidence="2">
    <location>
        <begin position="310"/>
        <end position="531"/>
    </location>
</feature>
<dbReference type="SUPFAM" id="SSF74650">
    <property type="entry name" value="Galactose mutarotase-like"/>
    <property type="match status" value="1"/>
</dbReference>
<keyword evidence="1" id="KW-0732">Signal</keyword>
<dbReference type="EC" id="2.4.1.230" evidence="4"/>
<keyword evidence="4" id="KW-0808">Transferase</keyword>
<dbReference type="GO" id="GO:0030246">
    <property type="term" value="F:carbohydrate binding"/>
    <property type="evidence" value="ECO:0007669"/>
    <property type="project" value="InterPro"/>
</dbReference>
<dbReference type="GO" id="GO:0005975">
    <property type="term" value="P:carbohydrate metabolic process"/>
    <property type="evidence" value="ECO:0007669"/>
    <property type="project" value="InterPro"/>
</dbReference>